<dbReference type="RefSeq" id="WP_022014393.1">
    <property type="nucleotide sequence ID" value="NZ_DBGBRS010000177.1"/>
</dbReference>
<gene>
    <name evidence="1" type="ORF">APZ18_07825</name>
</gene>
<protein>
    <recommendedName>
        <fullName evidence="3">DUF1540 domain-containing protein</fullName>
    </recommendedName>
</protein>
<evidence type="ECO:0000313" key="2">
    <source>
        <dbReference type="Proteomes" id="UP000050833"/>
    </source>
</evidence>
<comment type="caution">
    <text evidence="1">The sequence shown here is derived from an EMBL/GenBank/DDBJ whole genome shotgun (WGS) entry which is preliminary data.</text>
</comment>
<dbReference type="EMBL" id="LLKB01000005">
    <property type="protein sequence ID" value="KQC84638.1"/>
    <property type="molecule type" value="Genomic_DNA"/>
</dbReference>
<dbReference type="Proteomes" id="UP000050833">
    <property type="component" value="Unassembled WGS sequence"/>
</dbReference>
<keyword evidence="2" id="KW-1185">Reference proteome</keyword>
<evidence type="ECO:0000313" key="1">
    <source>
        <dbReference type="EMBL" id="KQC84638.1"/>
    </source>
</evidence>
<dbReference type="AlphaFoldDB" id="A0AAW3JP44"/>
<accession>A0AAW3JP44</accession>
<reference evidence="1 2" key="1">
    <citation type="submission" date="2015-10" db="EMBL/GenBank/DDBJ databases">
        <title>Butyribacter intestini gen. nov., sp. nov., a butyric acid-producing bacterium of the family Lachnospiraceae isolated from the human faeces.</title>
        <authorList>
            <person name="Zou Y."/>
            <person name="Xue W."/>
            <person name="Luo G."/>
            <person name="Lv M."/>
        </authorList>
    </citation>
    <scope>NUCLEOTIDE SEQUENCE [LARGE SCALE GENOMIC DNA]</scope>
    <source>
        <strain evidence="1 2">TF01-11</strain>
    </source>
</reference>
<evidence type="ECO:0008006" key="3">
    <source>
        <dbReference type="Google" id="ProtNLM"/>
    </source>
</evidence>
<name>A0AAW3JP44_9FIRM</name>
<proteinExistence type="predicted"/>
<organism evidence="1 2">
    <name type="scientific">Butyribacter intestini</name>
    <dbReference type="NCBI Taxonomy" id="1703332"/>
    <lineage>
        <taxon>Bacteria</taxon>
        <taxon>Bacillati</taxon>
        <taxon>Bacillota</taxon>
        <taxon>Clostridia</taxon>
        <taxon>Lachnospirales</taxon>
        <taxon>Lachnospiraceae</taxon>
        <taxon>Butyribacter</taxon>
    </lineage>
</organism>
<sequence length="62" mass="6860">MKKNAETMKEVASLCSKYCSCDDCGCKNSTSANASCQNCTHYDAKNVCDIDLYEEIVTNHNL</sequence>